<proteinExistence type="predicted"/>
<dbReference type="AlphaFoldDB" id="A0A2A4G6Q6"/>
<evidence type="ECO:0000313" key="1">
    <source>
        <dbReference type="EMBL" id="PCE64113.1"/>
    </source>
</evidence>
<dbReference type="EMBL" id="NBWU01000004">
    <property type="protein sequence ID" value="PCE64113.1"/>
    <property type="molecule type" value="Genomic_DNA"/>
</dbReference>
<organism evidence="1 2">
    <name type="scientific">Sediminicola luteus</name>
    <dbReference type="NCBI Taxonomy" id="319238"/>
    <lineage>
        <taxon>Bacteria</taxon>
        <taxon>Pseudomonadati</taxon>
        <taxon>Bacteroidota</taxon>
        <taxon>Flavobacteriia</taxon>
        <taxon>Flavobacteriales</taxon>
        <taxon>Flavobacteriaceae</taxon>
        <taxon>Sediminicola</taxon>
    </lineage>
</organism>
<gene>
    <name evidence="1" type="ORF">B7P33_12845</name>
</gene>
<comment type="caution">
    <text evidence="1">The sequence shown here is derived from an EMBL/GenBank/DDBJ whole genome shotgun (WGS) entry which is preliminary data.</text>
</comment>
<name>A0A2A4G6Q6_9FLAO</name>
<dbReference type="Proteomes" id="UP000219559">
    <property type="component" value="Unassembled WGS sequence"/>
</dbReference>
<reference evidence="1 2" key="1">
    <citation type="submission" date="2017-04" db="EMBL/GenBank/DDBJ databases">
        <title>A new member of the family Flavobacteriaceae isolated from ascidians.</title>
        <authorList>
            <person name="Chen L."/>
        </authorList>
    </citation>
    <scope>NUCLEOTIDE SEQUENCE [LARGE SCALE GENOMIC DNA]</scope>
    <source>
        <strain evidence="1 2">HQA918</strain>
    </source>
</reference>
<sequence length="89" mass="10446">MAKLEGCFGFKEVRLPEREAILLDTFHCDKVWCFEICHETIGCFFVTSVVYYLEVGNLVGFSLMFKRNFKLFCFVDVMTKGRPRPKLYS</sequence>
<protein>
    <submittedName>
        <fullName evidence="1">Uncharacterized protein</fullName>
    </submittedName>
</protein>
<accession>A0A2A4G6Q6</accession>
<keyword evidence="2" id="KW-1185">Reference proteome</keyword>
<evidence type="ECO:0000313" key="2">
    <source>
        <dbReference type="Proteomes" id="UP000219559"/>
    </source>
</evidence>